<sequence>MGGKQTIVDPEKDFEPPNFTIKELRDCVPKHCFERDTMRSFSYVAYDILGVIALATCATYIHQLPLFLRAPAWIAYWIAQGVVCTGLWVIAHECGHGAFSDSKAINDATGWVLHSALLVPYYAWRHTHSQHHKGTNSMTRDEVFVPRTKSYRGLQGKPSTPAWRTDTLFEETPLYHIYLSIGQSLVGWPAYLYRNASGPKYARGASHFNPNAVLFRPDQFWQIVISNVGVLLTVLVLTYSAWVFSTASVFFYYLVPYLFVNFWLVTITFLQHTDPVVPHYADDSWNFVRGALCTVDRDYGWVLNTMLHHIQDTHVAHHVFSQMPHYHAEEATRHLKKKLGKYYYYDRTNFLYALYHNLRHCQFVEDSGSVLFFRNTSTPAAN</sequence>
<evidence type="ECO:0000259" key="7">
    <source>
        <dbReference type="Pfam" id="PF00487"/>
    </source>
</evidence>
<comment type="pathway">
    <text evidence="2">Lipid metabolism.</text>
</comment>
<feature type="transmembrane region" description="Helical" evidence="6">
    <location>
        <begin position="43"/>
        <end position="61"/>
    </location>
</feature>
<dbReference type="CDD" id="cd03507">
    <property type="entry name" value="Delta12-FADS-like"/>
    <property type="match status" value="1"/>
</dbReference>
<dbReference type="EMBL" id="MCFD01000007">
    <property type="protein sequence ID" value="ORX69538.1"/>
    <property type="molecule type" value="Genomic_DNA"/>
</dbReference>
<dbReference type="GO" id="GO:0016020">
    <property type="term" value="C:membrane"/>
    <property type="evidence" value="ECO:0007669"/>
    <property type="project" value="UniProtKB-SubCell"/>
</dbReference>
<organism evidence="9 10">
    <name type="scientific">Linderina pennispora</name>
    <dbReference type="NCBI Taxonomy" id="61395"/>
    <lineage>
        <taxon>Eukaryota</taxon>
        <taxon>Fungi</taxon>
        <taxon>Fungi incertae sedis</taxon>
        <taxon>Zoopagomycota</taxon>
        <taxon>Kickxellomycotina</taxon>
        <taxon>Kickxellomycetes</taxon>
        <taxon>Kickxellales</taxon>
        <taxon>Kickxellaceae</taxon>
        <taxon>Linderina</taxon>
    </lineage>
</organism>
<protein>
    <submittedName>
        <fullName evidence="9">Delta-12 fatty acid desaturase</fullName>
    </submittedName>
</protein>
<keyword evidence="10" id="KW-1185">Reference proteome</keyword>
<gene>
    <name evidence="9" type="ORF">DL89DRAFT_162581</name>
</gene>
<evidence type="ECO:0000256" key="6">
    <source>
        <dbReference type="SAM" id="Phobius"/>
    </source>
</evidence>
<feature type="domain" description="Fatty acid desaturase" evidence="7">
    <location>
        <begin position="71"/>
        <end position="346"/>
    </location>
</feature>
<proteinExistence type="inferred from homology"/>
<keyword evidence="6" id="KW-0812">Transmembrane</keyword>
<evidence type="ECO:0000256" key="2">
    <source>
        <dbReference type="ARBA" id="ARBA00005189"/>
    </source>
</evidence>
<comment type="similarity">
    <text evidence="3">Belongs to the fatty acid desaturase type 1 family.</text>
</comment>
<name>A0A1Y1W874_9FUNG</name>
<keyword evidence="5 6" id="KW-0472">Membrane</keyword>
<evidence type="ECO:0000256" key="1">
    <source>
        <dbReference type="ARBA" id="ARBA00004370"/>
    </source>
</evidence>
<dbReference type="InterPro" id="IPR005804">
    <property type="entry name" value="FA_desaturase_dom"/>
</dbReference>
<evidence type="ECO:0000256" key="5">
    <source>
        <dbReference type="ARBA" id="ARBA00023136"/>
    </source>
</evidence>
<feature type="transmembrane region" description="Helical" evidence="6">
    <location>
        <begin position="250"/>
        <end position="270"/>
    </location>
</feature>
<evidence type="ECO:0000256" key="3">
    <source>
        <dbReference type="ARBA" id="ARBA00009295"/>
    </source>
</evidence>
<feature type="transmembrane region" description="Helical" evidence="6">
    <location>
        <begin position="224"/>
        <end position="244"/>
    </location>
</feature>
<evidence type="ECO:0000256" key="4">
    <source>
        <dbReference type="ARBA" id="ARBA00023002"/>
    </source>
</evidence>
<feature type="domain" description="Fatty acid desaturase N-terminal" evidence="8">
    <location>
        <begin position="15"/>
        <end position="55"/>
    </location>
</feature>
<evidence type="ECO:0000313" key="10">
    <source>
        <dbReference type="Proteomes" id="UP000193922"/>
    </source>
</evidence>
<evidence type="ECO:0000313" key="9">
    <source>
        <dbReference type="EMBL" id="ORX69538.1"/>
    </source>
</evidence>
<dbReference type="GeneID" id="63800327"/>
<dbReference type="RefSeq" id="XP_040743226.1">
    <property type="nucleotide sequence ID" value="XM_040883679.1"/>
</dbReference>
<dbReference type="GO" id="GO:0006629">
    <property type="term" value="P:lipid metabolic process"/>
    <property type="evidence" value="ECO:0007669"/>
    <property type="project" value="InterPro"/>
</dbReference>
<reference evidence="9 10" key="1">
    <citation type="submission" date="2016-07" db="EMBL/GenBank/DDBJ databases">
        <title>Pervasive Adenine N6-methylation of Active Genes in Fungi.</title>
        <authorList>
            <consortium name="DOE Joint Genome Institute"/>
            <person name="Mondo S.J."/>
            <person name="Dannebaum R.O."/>
            <person name="Kuo R.C."/>
            <person name="Labutti K."/>
            <person name="Haridas S."/>
            <person name="Kuo A."/>
            <person name="Salamov A."/>
            <person name="Ahrendt S.R."/>
            <person name="Lipzen A."/>
            <person name="Sullivan W."/>
            <person name="Andreopoulos W.B."/>
            <person name="Clum A."/>
            <person name="Lindquist E."/>
            <person name="Daum C."/>
            <person name="Ramamoorthy G.K."/>
            <person name="Gryganskyi A."/>
            <person name="Culley D."/>
            <person name="Magnuson J.K."/>
            <person name="James T.Y."/>
            <person name="O'Malley M.A."/>
            <person name="Stajich J.E."/>
            <person name="Spatafora J.W."/>
            <person name="Visel A."/>
            <person name="Grigoriev I.V."/>
        </authorList>
    </citation>
    <scope>NUCLEOTIDE SEQUENCE [LARGE SCALE GENOMIC DNA]</scope>
    <source>
        <strain evidence="9 10">ATCC 12442</strain>
    </source>
</reference>
<dbReference type="AlphaFoldDB" id="A0A1Y1W874"/>
<comment type="caution">
    <text evidence="9">The sequence shown here is derived from an EMBL/GenBank/DDBJ whole genome shotgun (WGS) entry which is preliminary data.</text>
</comment>
<dbReference type="Proteomes" id="UP000193922">
    <property type="component" value="Unassembled WGS sequence"/>
</dbReference>
<dbReference type="Pfam" id="PF11960">
    <property type="entry name" value="DUF3474"/>
    <property type="match status" value="1"/>
</dbReference>
<feature type="transmembrane region" description="Helical" evidence="6">
    <location>
        <begin position="175"/>
        <end position="193"/>
    </location>
</feature>
<accession>A0A1Y1W874</accession>
<dbReference type="GO" id="GO:0016717">
    <property type="term" value="F:oxidoreductase activity, acting on paired donors, with oxidation of a pair of donors resulting in the reduction of molecular oxygen to two molecules of water"/>
    <property type="evidence" value="ECO:0007669"/>
    <property type="project" value="InterPro"/>
</dbReference>
<keyword evidence="6" id="KW-1133">Transmembrane helix</keyword>
<dbReference type="PANTHER" id="PTHR32100">
    <property type="entry name" value="OMEGA-6 FATTY ACID DESATURASE, CHLOROPLASTIC"/>
    <property type="match status" value="1"/>
</dbReference>
<keyword evidence="4" id="KW-0560">Oxidoreductase</keyword>
<dbReference type="Pfam" id="PF00487">
    <property type="entry name" value="FA_desaturase"/>
    <property type="match status" value="1"/>
</dbReference>
<dbReference type="STRING" id="61395.A0A1Y1W874"/>
<dbReference type="InterPro" id="IPR021863">
    <property type="entry name" value="FAS_N"/>
</dbReference>
<comment type="subcellular location">
    <subcellularLocation>
        <location evidence="1">Membrane</location>
    </subcellularLocation>
</comment>
<evidence type="ECO:0000259" key="8">
    <source>
        <dbReference type="Pfam" id="PF11960"/>
    </source>
</evidence>
<dbReference type="OrthoDB" id="1461976at2759"/>
<dbReference type="InterPro" id="IPR012171">
    <property type="entry name" value="Fatty_acid_desaturase"/>
</dbReference>
<feature type="transmembrane region" description="Helical" evidence="6">
    <location>
        <begin position="73"/>
        <end position="92"/>
    </location>
</feature>